<organism evidence="3 4">
    <name type="scientific">Coniophora puteana (strain RWD-64-598)</name>
    <name type="common">Brown rot fungus</name>
    <dbReference type="NCBI Taxonomy" id="741705"/>
    <lineage>
        <taxon>Eukaryota</taxon>
        <taxon>Fungi</taxon>
        <taxon>Dikarya</taxon>
        <taxon>Basidiomycota</taxon>
        <taxon>Agaricomycotina</taxon>
        <taxon>Agaricomycetes</taxon>
        <taxon>Agaricomycetidae</taxon>
        <taxon>Boletales</taxon>
        <taxon>Coniophorineae</taxon>
        <taxon>Coniophoraceae</taxon>
        <taxon>Coniophora</taxon>
    </lineage>
</organism>
<dbReference type="GO" id="GO:0006508">
    <property type="term" value="P:proteolysis"/>
    <property type="evidence" value="ECO:0007669"/>
    <property type="project" value="UniProtKB-KW"/>
</dbReference>
<comment type="similarity">
    <text evidence="1">Belongs to the peptidase A1 family.</text>
</comment>
<dbReference type="GO" id="GO:0000324">
    <property type="term" value="C:fungal-type vacuole"/>
    <property type="evidence" value="ECO:0007669"/>
    <property type="project" value="TreeGrafter"/>
</dbReference>
<keyword evidence="3" id="KW-0378">Hydrolase</keyword>
<dbReference type="OrthoDB" id="2747330at2759"/>
<dbReference type="Proteomes" id="UP000053558">
    <property type="component" value="Unassembled WGS sequence"/>
</dbReference>
<dbReference type="InterPro" id="IPR021109">
    <property type="entry name" value="Peptidase_aspartic_dom_sf"/>
</dbReference>
<dbReference type="Pfam" id="PF00026">
    <property type="entry name" value="Asp"/>
    <property type="match status" value="1"/>
</dbReference>
<dbReference type="GeneID" id="19203066"/>
<dbReference type="EMBL" id="JH711577">
    <property type="protein sequence ID" value="EIW81858.1"/>
    <property type="molecule type" value="Genomic_DNA"/>
</dbReference>
<evidence type="ECO:0000313" key="3">
    <source>
        <dbReference type="EMBL" id="EIW81858.1"/>
    </source>
</evidence>
<dbReference type="PANTHER" id="PTHR47966:SF47">
    <property type="entry name" value="ENDOPEPTIDASE, PUTATIVE (AFU_ORTHOLOGUE AFUA_3G01220)-RELATED"/>
    <property type="match status" value="1"/>
</dbReference>
<dbReference type="AlphaFoldDB" id="A0A5M3MRS6"/>
<sequence>MTVPQGLEIDIFNGATFPVYLGTPLQEVNLTLSMAGDLFAVNAYDCVLCSGEEYFDPSASTTYKQLDEEWPNGIPSFDGPYGSDEISFGGILSTTNTEFVTLTTGFDPSIAPRIRNGHFGVLLSATNTTSQSRHIFSQLLASDQLLNPVIGMRFDPADPKITIGALDPNDYEGEINWVPMETPDATWDYAGVIRIDGMKGRNGSYVPMGNGSTGVAANGGEGVLAGIDTLYRSVAIPNTYPYLTDSNLSGPQDTISIDPDYGLFSYLCNVTTPYVSLDATINGVDYMLDSAHNLLRKDGGSPEGYCDVAIANRSDAAQPSVVLGLPFLRSVYTAYRFPTPACPTPYIGFAFPKNANRTADQIAQTPSSTPADAAQCLALAAPTSTPAPASIVTQAQKALSGDAYGVYGDETAPPQRLIGVDAFPAIVWNFTELGG</sequence>
<dbReference type="GO" id="GO:0004190">
    <property type="term" value="F:aspartic-type endopeptidase activity"/>
    <property type="evidence" value="ECO:0007669"/>
    <property type="project" value="InterPro"/>
</dbReference>
<accession>A0A5M3MRS6</accession>
<dbReference type="OMA" id="NWVEMET"/>
<reference evidence="4" key="1">
    <citation type="journal article" date="2012" name="Science">
        <title>The Paleozoic origin of enzymatic lignin decomposition reconstructed from 31 fungal genomes.</title>
        <authorList>
            <person name="Floudas D."/>
            <person name="Binder M."/>
            <person name="Riley R."/>
            <person name="Barry K."/>
            <person name="Blanchette R.A."/>
            <person name="Henrissat B."/>
            <person name="Martinez A.T."/>
            <person name="Otillar R."/>
            <person name="Spatafora J.W."/>
            <person name="Yadav J.S."/>
            <person name="Aerts A."/>
            <person name="Benoit I."/>
            <person name="Boyd A."/>
            <person name="Carlson A."/>
            <person name="Copeland A."/>
            <person name="Coutinho P.M."/>
            <person name="de Vries R.P."/>
            <person name="Ferreira P."/>
            <person name="Findley K."/>
            <person name="Foster B."/>
            <person name="Gaskell J."/>
            <person name="Glotzer D."/>
            <person name="Gorecki P."/>
            <person name="Heitman J."/>
            <person name="Hesse C."/>
            <person name="Hori C."/>
            <person name="Igarashi K."/>
            <person name="Jurgens J.A."/>
            <person name="Kallen N."/>
            <person name="Kersten P."/>
            <person name="Kohler A."/>
            <person name="Kuees U."/>
            <person name="Kumar T.K.A."/>
            <person name="Kuo A."/>
            <person name="LaButti K."/>
            <person name="Larrondo L.F."/>
            <person name="Lindquist E."/>
            <person name="Ling A."/>
            <person name="Lombard V."/>
            <person name="Lucas S."/>
            <person name="Lundell T."/>
            <person name="Martin R."/>
            <person name="McLaughlin D.J."/>
            <person name="Morgenstern I."/>
            <person name="Morin E."/>
            <person name="Murat C."/>
            <person name="Nagy L.G."/>
            <person name="Nolan M."/>
            <person name="Ohm R.A."/>
            <person name="Patyshakuliyeva A."/>
            <person name="Rokas A."/>
            <person name="Ruiz-Duenas F.J."/>
            <person name="Sabat G."/>
            <person name="Salamov A."/>
            <person name="Samejima M."/>
            <person name="Schmutz J."/>
            <person name="Slot J.C."/>
            <person name="St John F."/>
            <person name="Stenlid J."/>
            <person name="Sun H."/>
            <person name="Sun S."/>
            <person name="Syed K."/>
            <person name="Tsang A."/>
            <person name="Wiebenga A."/>
            <person name="Young D."/>
            <person name="Pisabarro A."/>
            <person name="Eastwood D.C."/>
            <person name="Martin F."/>
            <person name="Cullen D."/>
            <person name="Grigoriev I.V."/>
            <person name="Hibbett D.S."/>
        </authorList>
    </citation>
    <scope>NUCLEOTIDE SEQUENCE [LARGE SCALE GENOMIC DNA]</scope>
    <source>
        <strain evidence="4">RWD-64-598 SS2</strain>
    </source>
</reference>
<name>A0A5M3MRS6_CONPW</name>
<proteinExistence type="inferred from homology"/>
<dbReference type="SUPFAM" id="SSF50630">
    <property type="entry name" value="Acid proteases"/>
    <property type="match status" value="1"/>
</dbReference>
<evidence type="ECO:0000313" key="4">
    <source>
        <dbReference type="Proteomes" id="UP000053558"/>
    </source>
</evidence>
<evidence type="ECO:0000259" key="2">
    <source>
        <dbReference type="PROSITE" id="PS51767"/>
    </source>
</evidence>
<evidence type="ECO:0000256" key="1">
    <source>
        <dbReference type="ARBA" id="ARBA00007447"/>
    </source>
</evidence>
<dbReference type="PROSITE" id="PS51767">
    <property type="entry name" value="PEPTIDASE_A1"/>
    <property type="match status" value="1"/>
</dbReference>
<feature type="domain" description="Peptidase A1" evidence="2">
    <location>
        <begin position="15"/>
        <end position="350"/>
    </location>
</feature>
<dbReference type="InterPro" id="IPR001461">
    <property type="entry name" value="Aspartic_peptidase_A1"/>
</dbReference>
<keyword evidence="4" id="KW-1185">Reference proteome</keyword>
<keyword evidence="3" id="KW-0645">Protease</keyword>
<comment type="caution">
    <text evidence="3">The sequence shown here is derived from an EMBL/GenBank/DDBJ whole genome shotgun (WGS) entry which is preliminary data.</text>
</comment>
<dbReference type="PANTHER" id="PTHR47966">
    <property type="entry name" value="BETA-SITE APP-CLEAVING ENZYME, ISOFORM A-RELATED"/>
    <property type="match status" value="1"/>
</dbReference>
<dbReference type="InterPro" id="IPR033121">
    <property type="entry name" value="PEPTIDASE_A1"/>
</dbReference>
<dbReference type="RefSeq" id="XP_007767729.1">
    <property type="nucleotide sequence ID" value="XM_007769539.1"/>
</dbReference>
<dbReference type="Gene3D" id="2.40.70.10">
    <property type="entry name" value="Acid Proteases"/>
    <property type="match status" value="2"/>
</dbReference>
<dbReference type="KEGG" id="cput:CONPUDRAFT_152762"/>
<protein>
    <submittedName>
        <fullName evidence="3">Acid protease</fullName>
    </submittedName>
</protein>
<gene>
    <name evidence="3" type="ORF">CONPUDRAFT_152762</name>
</gene>